<evidence type="ECO:0000256" key="1">
    <source>
        <dbReference type="SAM" id="MobiDB-lite"/>
    </source>
</evidence>
<dbReference type="OrthoDB" id="5149141at2"/>
<sequence>MNRLFKVFTRNSKSSSVDIVAQRFIQAFADHGIQPAQISRFLPQIGLDSLRSNAALLSVLTPEILEHTAKLFGISLKWLEGADSKIYEYQYCYKQPEIFIEQLAAIQARMWDDDIGIPFRVLTTSKALSNASAAYQPLIPVLVEKIANVGDEPIYRYTVFNDGFDWSHPPARIQLKAMARIAFTLGTTVVPLLVVKPNVLERTLERELIPLDYLHRGLVSNPSLEDYALSEDRLIAKETEELPLVMDYIEQHDLVRLFVEAKRRLSTLDLEAKAVPEVGATVPAPPKIGKREQNKKLLWEPVVATAQALWAEHGDSLHIAEAIRRIKRMPHLPAAKLSDSAIRKHIAPHAPDEVSGKSGRKPNKST</sequence>
<dbReference type="RefSeq" id="WP_062627322.1">
    <property type="nucleotide sequence ID" value="NZ_AP018738.1"/>
</dbReference>
<proteinExistence type="predicted"/>
<dbReference type="EMBL" id="AP018738">
    <property type="protein sequence ID" value="BBE52210.1"/>
    <property type="molecule type" value="Genomic_DNA"/>
</dbReference>
<feature type="region of interest" description="Disordered" evidence="1">
    <location>
        <begin position="347"/>
        <end position="366"/>
    </location>
</feature>
<organism evidence="2 3">
    <name type="scientific">Ferriphaselus amnicola</name>
    <dbReference type="NCBI Taxonomy" id="1188319"/>
    <lineage>
        <taxon>Bacteria</taxon>
        <taxon>Pseudomonadati</taxon>
        <taxon>Pseudomonadota</taxon>
        <taxon>Betaproteobacteria</taxon>
        <taxon>Nitrosomonadales</taxon>
        <taxon>Gallionellaceae</taxon>
        <taxon>Ferriphaselus</taxon>
    </lineage>
</organism>
<accession>A0A2Z6GFD9</accession>
<dbReference type="STRING" id="1188319.OYT1_02221"/>
<gene>
    <name evidence="2" type="ORF">OYT1_ch2703</name>
</gene>
<dbReference type="AlphaFoldDB" id="A0A2Z6GFD9"/>
<reference evidence="2 3" key="1">
    <citation type="submission" date="2018-06" db="EMBL/GenBank/DDBJ databases">
        <title>OYT1 Genome Sequencing.</title>
        <authorList>
            <person name="Kato S."/>
            <person name="Itoh T."/>
            <person name="Ohkuma M."/>
        </authorList>
    </citation>
    <scope>NUCLEOTIDE SEQUENCE [LARGE SCALE GENOMIC DNA]</scope>
    <source>
        <strain evidence="2 3">OYT1</strain>
    </source>
</reference>
<evidence type="ECO:0000313" key="2">
    <source>
        <dbReference type="EMBL" id="BBE52210.1"/>
    </source>
</evidence>
<protein>
    <submittedName>
        <fullName evidence="2">Uncharacterized protein</fullName>
    </submittedName>
</protein>
<name>A0A2Z6GFD9_9PROT</name>
<keyword evidence="3" id="KW-1185">Reference proteome</keyword>
<evidence type="ECO:0000313" key="3">
    <source>
        <dbReference type="Proteomes" id="UP000033070"/>
    </source>
</evidence>
<dbReference type="Proteomes" id="UP000033070">
    <property type="component" value="Chromosome"/>
</dbReference>
<dbReference type="KEGG" id="fam:OYT1_ch2703"/>